<dbReference type="AlphaFoldDB" id="A0A2P5HNQ3"/>
<dbReference type="STRING" id="158607.A0A2P5HNQ3"/>
<dbReference type="CDD" id="cd10170">
    <property type="entry name" value="ASKHA_NBD_HSP70"/>
    <property type="match status" value="1"/>
</dbReference>
<dbReference type="GO" id="GO:0005524">
    <property type="term" value="F:ATP binding"/>
    <property type="evidence" value="ECO:0007669"/>
    <property type="project" value="UniProtKB-KW"/>
</dbReference>
<comment type="caution">
    <text evidence="3">The sequence shown here is derived from an EMBL/GenBank/DDBJ whole genome shotgun (WGS) entry which is preliminary data.</text>
</comment>
<dbReference type="Pfam" id="PF00012">
    <property type="entry name" value="HSP70"/>
    <property type="match status" value="1"/>
</dbReference>
<evidence type="ECO:0000256" key="1">
    <source>
        <dbReference type="ARBA" id="ARBA00022741"/>
    </source>
</evidence>
<dbReference type="Gene3D" id="3.30.420.40">
    <property type="match status" value="2"/>
</dbReference>
<sequence>MEGALQQRPNTKSLIVGFDFGTTFSGVAWTVFNSNIRHLRDADMRTVRAWPSSHGPDQDESKVPSRLYYNSQGEVTRWGYEAAEVDAIIMEWFKLAIVPEKDLPSHLRSSAKLKATKKQMKDLGLKPTQVISEYIQRIWAHAEGEIQKSIGERDFKTMPLHVVFTVPAIWGNSQNKEMRNAASRSILQGRNAAITTFSFLSEPEAAVQAYARELQTKLGMDETVVVPDLGGGTGDVISYLKVGESEEACMEVKEAAPGVGALCGAMFVDEAFEELVLGRLPARHKDLKTENPAAWRRIMTEQWQAKIKRSFVWKGTGHLWPVILSNVTPNDDVVHLHEDEIRKVFEGSVMPRIIDLVKKQVEQVKKTNGGKAPVVILPVGGFGRCPYVLQRLRDEFEGVGLPGKSGKKPLRKKQRLDFQKIEVHSETGEVPWTAVCRGACVHGLREQLDLRLVKSRLSRVSLGFIENAPGSAEDGGVWNPNFADFMIQNKVTYVVRKGDPIDTAKNSQMAMFFAFDLSAKGMHCEKATFYAYDSDTPPARWKQNDSGFRDYGVMEIKVPIPIQKLRKEDNNAWTRRVFDYYLKIETVGGSVQVVATDTDGNVLGELVLPNLDGDEPGTV</sequence>
<evidence type="ECO:0000256" key="2">
    <source>
        <dbReference type="ARBA" id="ARBA00022840"/>
    </source>
</evidence>
<organism evidence="3 4">
    <name type="scientific">Diaporthe helianthi</name>
    <dbReference type="NCBI Taxonomy" id="158607"/>
    <lineage>
        <taxon>Eukaryota</taxon>
        <taxon>Fungi</taxon>
        <taxon>Dikarya</taxon>
        <taxon>Ascomycota</taxon>
        <taxon>Pezizomycotina</taxon>
        <taxon>Sordariomycetes</taxon>
        <taxon>Sordariomycetidae</taxon>
        <taxon>Diaporthales</taxon>
        <taxon>Diaporthaceae</taxon>
        <taxon>Diaporthe</taxon>
    </lineage>
</organism>
<dbReference type="SUPFAM" id="SSF53067">
    <property type="entry name" value="Actin-like ATPase domain"/>
    <property type="match status" value="2"/>
</dbReference>
<dbReference type="Gene3D" id="3.90.640.10">
    <property type="entry name" value="Actin, Chain A, domain 4"/>
    <property type="match status" value="1"/>
</dbReference>
<reference evidence="3" key="1">
    <citation type="submission" date="2017-09" db="EMBL/GenBank/DDBJ databases">
        <title>Polyketide synthases of a Diaporthe helianthi virulent isolate.</title>
        <authorList>
            <person name="Baroncelli R."/>
        </authorList>
    </citation>
    <scope>NUCLEOTIDE SEQUENCE [LARGE SCALE GENOMIC DNA]</scope>
    <source>
        <strain evidence="3">7/96</strain>
    </source>
</reference>
<dbReference type="PANTHER" id="PTHR14187">
    <property type="entry name" value="ALPHA KINASE/ELONGATION FACTOR 2 KINASE"/>
    <property type="match status" value="1"/>
</dbReference>
<evidence type="ECO:0000313" key="4">
    <source>
        <dbReference type="Proteomes" id="UP000094444"/>
    </source>
</evidence>
<dbReference type="InParanoid" id="A0A2P5HNQ3"/>
<dbReference type="PANTHER" id="PTHR14187:SF5">
    <property type="entry name" value="HEAT SHOCK 70 KDA PROTEIN 12A"/>
    <property type="match status" value="1"/>
</dbReference>
<gene>
    <name evidence="3" type="ORF">DHEL01_v209713</name>
</gene>
<dbReference type="EMBL" id="MAVT02001141">
    <property type="protein sequence ID" value="POS71894.1"/>
    <property type="molecule type" value="Genomic_DNA"/>
</dbReference>
<proteinExistence type="predicted"/>
<name>A0A2P5HNQ3_DIAHE</name>
<dbReference type="Proteomes" id="UP000094444">
    <property type="component" value="Unassembled WGS sequence"/>
</dbReference>
<dbReference type="InterPro" id="IPR013126">
    <property type="entry name" value="Hsp_70_fam"/>
</dbReference>
<dbReference type="InterPro" id="IPR043129">
    <property type="entry name" value="ATPase_NBD"/>
</dbReference>
<evidence type="ECO:0008006" key="5">
    <source>
        <dbReference type="Google" id="ProtNLM"/>
    </source>
</evidence>
<evidence type="ECO:0000313" key="3">
    <source>
        <dbReference type="EMBL" id="POS71894.1"/>
    </source>
</evidence>
<keyword evidence="4" id="KW-1185">Reference proteome</keyword>
<accession>A0A2P5HNQ3</accession>
<keyword evidence="2" id="KW-0067">ATP-binding</keyword>
<dbReference type="GO" id="GO:0140662">
    <property type="term" value="F:ATP-dependent protein folding chaperone"/>
    <property type="evidence" value="ECO:0007669"/>
    <property type="project" value="InterPro"/>
</dbReference>
<protein>
    <recommendedName>
        <fullName evidence="5">Hsp70-like protein</fullName>
    </recommendedName>
</protein>
<dbReference type="OrthoDB" id="2963168at2759"/>
<keyword evidence="1" id="KW-0547">Nucleotide-binding</keyword>